<feature type="region of interest" description="Disordered" evidence="1">
    <location>
        <begin position="1"/>
        <end position="33"/>
    </location>
</feature>
<protein>
    <submittedName>
        <fullName evidence="2">Uncharacterized protein</fullName>
    </submittedName>
</protein>
<feature type="region of interest" description="Disordered" evidence="1">
    <location>
        <begin position="53"/>
        <end position="78"/>
    </location>
</feature>
<feature type="compositionally biased region" description="Gly residues" evidence="1">
    <location>
        <begin position="13"/>
        <end position="22"/>
    </location>
</feature>
<proteinExistence type="predicted"/>
<feature type="region of interest" description="Disordered" evidence="1">
    <location>
        <begin position="111"/>
        <end position="136"/>
    </location>
</feature>
<evidence type="ECO:0000256" key="1">
    <source>
        <dbReference type="SAM" id="MobiDB-lite"/>
    </source>
</evidence>
<feature type="non-terminal residue" evidence="2">
    <location>
        <position position="1"/>
    </location>
</feature>
<evidence type="ECO:0000313" key="2">
    <source>
        <dbReference type="EMBL" id="CAA9460510.1"/>
    </source>
</evidence>
<feature type="compositionally biased region" description="Basic and acidic residues" evidence="1">
    <location>
        <begin position="1"/>
        <end position="10"/>
    </location>
</feature>
<sequence length="161" mass="17444">DPRGQQEGRRNPVGGGGPGMGRGRLRGAPRESGVADTLRLLLGAAGGAWRTHRDARGHLPGRRVPVLPDRGLRRGQGGGLLRRQARLPVGGSRADRGPDTCRRAGHVRRRLRGGSSPSARGLRARLRGPPGGFRPFLDKPVRRLRRGKAGRTLVRRGHRKM</sequence>
<accession>A0A6J4R279</accession>
<feature type="non-terminal residue" evidence="2">
    <location>
        <position position="161"/>
    </location>
</feature>
<organism evidence="2">
    <name type="scientific">uncultured Rubrobacteraceae bacterium</name>
    <dbReference type="NCBI Taxonomy" id="349277"/>
    <lineage>
        <taxon>Bacteria</taxon>
        <taxon>Bacillati</taxon>
        <taxon>Actinomycetota</taxon>
        <taxon>Rubrobacteria</taxon>
        <taxon>Rubrobacterales</taxon>
        <taxon>Rubrobacteraceae</taxon>
        <taxon>environmental samples</taxon>
    </lineage>
</organism>
<dbReference type="AlphaFoldDB" id="A0A6J4R279"/>
<gene>
    <name evidence="2" type="ORF">AVDCRST_MAG02-2200</name>
</gene>
<name>A0A6J4R279_9ACTN</name>
<reference evidence="2" key="1">
    <citation type="submission" date="2020-02" db="EMBL/GenBank/DDBJ databases">
        <authorList>
            <person name="Meier V. D."/>
        </authorList>
    </citation>
    <scope>NUCLEOTIDE SEQUENCE</scope>
    <source>
        <strain evidence="2">AVDCRST_MAG02</strain>
    </source>
</reference>
<dbReference type="EMBL" id="CADCVH010000073">
    <property type="protein sequence ID" value="CAA9460510.1"/>
    <property type="molecule type" value="Genomic_DNA"/>
</dbReference>